<feature type="domain" description="Helicase ATP-binding" evidence="2">
    <location>
        <begin position="20"/>
        <end position="156"/>
    </location>
</feature>
<evidence type="ECO:0000259" key="2">
    <source>
        <dbReference type="PROSITE" id="PS51192"/>
    </source>
</evidence>
<accession>A0AAF1ADA9</accession>
<dbReference type="GO" id="GO:0005524">
    <property type="term" value="F:ATP binding"/>
    <property type="evidence" value="ECO:0007669"/>
    <property type="project" value="InterPro"/>
</dbReference>
<dbReference type="InterPro" id="IPR006935">
    <property type="entry name" value="Helicase/UvrB_N"/>
</dbReference>
<sequence>MILEVNLNLTLRNWQIEAVKRSGLPPSGIFLEALGGRGKTICALAIAKNKKAKKIIITNNRLSILQGWHEAIELLDFDKDVEFVIKTDKTLQNEVKKGQKLTADVLIIDEWQNMSSDKQTSLYRKIKRKYTIGLSATPIRKKGQNFYSLEKTIWGKAEPNTKFSWQKEHGEMVYDPFTYSKEKWKDFRNYERYVSQLPNFFRWEEIEELENTTLNNGHEIKYFKKTVPVANKELLDRFEKYNVVSINGKTAMAKQSFGKKAFERYLKQTKVTVDFPKIAPVDGETPLLKEINGLIKRAKHNVLVVTKSVNIANLIKKQNPQIGLWTGTNKVQTENNSIVATQQVLGVGVDGLQKQFQTLIVLDPVDEESGEYDDYRQLLWRITGSRQQHDINIVEFYYE</sequence>
<keyword evidence="1" id="KW-0227">DNA damage</keyword>
<dbReference type="RefSeq" id="WP_082231518.1">
    <property type="nucleotide sequence ID" value="NZ_CP015906.2"/>
</dbReference>
<dbReference type="AlphaFoldDB" id="A0AAF1ADA9"/>
<dbReference type="PROSITE" id="PS51192">
    <property type="entry name" value="HELICASE_ATP_BIND_1"/>
    <property type="match status" value="1"/>
</dbReference>
<dbReference type="GO" id="GO:0009432">
    <property type="term" value="P:SOS response"/>
    <property type="evidence" value="ECO:0007669"/>
    <property type="project" value="UniProtKB-KW"/>
</dbReference>
<dbReference type="GO" id="GO:0016787">
    <property type="term" value="F:hydrolase activity"/>
    <property type="evidence" value="ECO:0007669"/>
    <property type="project" value="InterPro"/>
</dbReference>
<reference evidence="3" key="1">
    <citation type="submission" date="2023-09" db="EMBL/GenBank/DDBJ databases">
        <title>Complete Genomes and Methylome analysis of Lactococcus lactis subs lactis strains.</title>
        <authorList>
            <person name="Fomenkov A."/>
            <person name="McDonnell B."/>
            <person name="Sun L."/>
            <person name="Van Sinderen D."/>
            <person name="Roberts R.J."/>
        </authorList>
    </citation>
    <scope>NUCLEOTIDE SEQUENCE</scope>
    <source>
        <strain evidence="3">229</strain>
    </source>
</reference>
<evidence type="ECO:0000256" key="1">
    <source>
        <dbReference type="ARBA" id="ARBA00023236"/>
    </source>
</evidence>
<keyword evidence="3" id="KW-0540">Nuclease</keyword>
<keyword evidence="1" id="KW-0742">SOS response</keyword>
<gene>
    <name evidence="3" type="ORF">LL229_02875</name>
</gene>
<organism evidence="3 4">
    <name type="scientific">Lactococcus lactis subsp. lactis</name>
    <name type="common">Streptococcus lactis</name>
    <dbReference type="NCBI Taxonomy" id="1360"/>
    <lineage>
        <taxon>Bacteria</taxon>
        <taxon>Bacillati</taxon>
        <taxon>Bacillota</taxon>
        <taxon>Bacilli</taxon>
        <taxon>Lactobacillales</taxon>
        <taxon>Streptococcaceae</taxon>
        <taxon>Lactococcus</taxon>
    </lineage>
</organism>
<dbReference type="Gene3D" id="3.40.50.300">
    <property type="entry name" value="P-loop containing nucleotide triphosphate hydrolases"/>
    <property type="match status" value="1"/>
</dbReference>
<dbReference type="InterPro" id="IPR014001">
    <property type="entry name" value="Helicase_ATP-bd"/>
</dbReference>
<name>A0AAF1ADA9_LACLL</name>
<protein>
    <submittedName>
        <fullName evidence="3">Type III restriction endonuclease subunit R</fullName>
    </submittedName>
</protein>
<proteinExistence type="predicted"/>
<evidence type="ECO:0000313" key="3">
    <source>
        <dbReference type="EMBL" id="WNS48347.1"/>
    </source>
</evidence>
<dbReference type="GO" id="GO:0004519">
    <property type="term" value="F:endonuclease activity"/>
    <property type="evidence" value="ECO:0007669"/>
    <property type="project" value="UniProtKB-KW"/>
</dbReference>
<keyword evidence="3" id="KW-0255">Endonuclease</keyword>
<dbReference type="SUPFAM" id="SSF52540">
    <property type="entry name" value="P-loop containing nucleoside triphosphate hydrolases"/>
    <property type="match status" value="2"/>
</dbReference>
<dbReference type="GO" id="GO:0003677">
    <property type="term" value="F:DNA binding"/>
    <property type="evidence" value="ECO:0007669"/>
    <property type="project" value="InterPro"/>
</dbReference>
<keyword evidence="3" id="KW-0378">Hydrolase</keyword>
<dbReference type="Proteomes" id="UP001055586">
    <property type="component" value="Chromosome"/>
</dbReference>
<dbReference type="InterPro" id="IPR027417">
    <property type="entry name" value="P-loop_NTPase"/>
</dbReference>
<dbReference type="Pfam" id="PF04851">
    <property type="entry name" value="ResIII"/>
    <property type="match status" value="1"/>
</dbReference>
<dbReference type="EMBL" id="CP090823">
    <property type="protein sequence ID" value="WNS48347.1"/>
    <property type="molecule type" value="Genomic_DNA"/>
</dbReference>
<evidence type="ECO:0000313" key="4">
    <source>
        <dbReference type="Proteomes" id="UP001055586"/>
    </source>
</evidence>